<dbReference type="InterPro" id="IPR036291">
    <property type="entry name" value="NAD(P)-bd_dom_sf"/>
</dbReference>
<dbReference type="Pfam" id="PF01408">
    <property type="entry name" value="GFO_IDH_MocA"/>
    <property type="match status" value="1"/>
</dbReference>
<dbReference type="GO" id="GO:0000166">
    <property type="term" value="F:nucleotide binding"/>
    <property type="evidence" value="ECO:0007669"/>
    <property type="project" value="InterPro"/>
</dbReference>
<name>A0A075R523_BRELA</name>
<evidence type="ECO:0000259" key="3">
    <source>
        <dbReference type="Pfam" id="PF01408"/>
    </source>
</evidence>
<dbReference type="GO" id="GO:0016491">
    <property type="term" value="F:oxidoreductase activity"/>
    <property type="evidence" value="ECO:0007669"/>
    <property type="project" value="UniProtKB-KW"/>
</dbReference>
<proteinExistence type="inferred from homology"/>
<dbReference type="Gene3D" id="3.40.50.720">
    <property type="entry name" value="NAD(P)-binding Rossmann-like Domain"/>
    <property type="match status" value="1"/>
</dbReference>
<evidence type="ECO:0000313" key="6">
    <source>
        <dbReference type="Proteomes" id="UP000005850"/>
    </source>
</evidence>
<protein>
    <submittedName>
        <fullName evidence="5">Putative oxidoreductase YvaA</fullName>
    </submittedName>
</protein>
<dbReference type="KEGG" id="blr:BRLA_c003300"/>
<dbReference type="STRING" id="1042163.BRLA_c003300"/>
<dbReference type="PANTHER" id="PTHR43708:SF5">
    <property type="entry name" value="CONSERVED EXPRESSED OXIDOREDUCTASE (EUROFUNG)-RELATED"/>
    <property type="match status" value="1"/>
</dbReference>
<dbReference type="NCBIfam" id="NF008607">
    <property type="entry name" value="PRK11579.1"/>
    <property type="match status" value="1"/>
</dbReference>
<evidence type="ECO:0000313" key="5">
    <source>
        <dbReference type="EMBL" id="AIG24725.1"/>
    </source>
</evidence>
<sequence>MQKIGVGIVGYGPSATTFHVPFLQASEHYEIVAVLSSKPEKVRADLGDVQVASQLHELLQNPKVELVIITTPTSLHYEMVKEAIHAKVHIVVEKPFVVTTRQADELIELNKLTGKILSVYQNRRWDNDFLTIQRLYQEGRLGEIYHFESHYDRYRPEVRDRWRENAGPGSGILYDLGSHLLDQAIMMFGMPKAVTADVQAQRPGAKTDDYFHVILHYDRLRAILHAGMLTVQPGPRFQVHGDKGSYMKFGFDVQEGAIQDNQPLNAPHWGQEEKEWYGELTTMVEGKPVTEKIVSERGSYHRYYDQLYEAIRLGKHVPVHAEQARMNIFLIEAAFKSSREGRTIYLD</sequence>
<dbReference type="RefSeq" id="WP_003333630.1">
    <property type="nucleotide sequence ID" value="NZ_CP007806.1"/>
</dbReference>
<organism evidence="5 6">
    <name type="scientific">Brevibacillus laterosporus LMG 15441</name>
    <dbReference type="NCBI Taxonomy" id="1042163"/>
    <lineage>
        <taxon>Bacteria</taxon>
        <taxon>Bacillati</taxon>
        <taxon>Bacillota</taxon>
        <taxon>Bacilli</taxon>
        <taxon>Bacillales</taxon>
        <taxon>Paenibacillaceae</taxon>
        <taxon>Brevibacillus</taxon>
    </lineage>
</organism>
<evidence type="ECO:0000256" key="2">
    <source>
        <dbReference type="ARBA" id="ARBA00023002"/>
    </source>
</evidence>
<dbReference type="SUPFAM" id="SSF51735">
    <property type="entry name" value="NAD(P)-binding Rossmann-fold domains"/>
    <property type="match status" value="1"/>
</dbReference>
<dbReference type="PANTHER" id="PTHR43708">
    <property type="entry name" value="CONSERVED EXPRESSED OXIDOREDUCTASE (EUROFUNG)"/>
    <property type="match status" value="1"/>
</dbReference>
<dbReference type="InterPro" id="IPR051317">
    <property type="entry name" value="Gfo/Idh/MocA_oxidoreduct"/>
</dbReference>
<feature type="domain" description="Gfo/Idh/MocA-like oxidoreductase N-terminal" evidence="3">
    <location>
        <begin position="4"/>
        <end position="120"/>
    </location>
</feature>
<dbReference type="AlphaFoldDB" id="A0A075R523"/>
<evidence type="ECO:0000256" key="1">
    <source>
        <dbReference type="ARBA" id="ARBA00010928"/>
    </source>
</evidence>
<dbReference type="InterPro" id="IPR000683">
    <property type="entry name" value="Gfo/Idh/MocA-like_OxRdtase_N"/>
</dbReference>
<dbReference type="Proteomes" id="UP000005850">
    <property type="component" value="Chromosome"/>
</dbReference>
<dbReference type="InterPro" id="IPR004104">
    <property type="entry name" value="Gfo/Idh/MocA-like_OxRdtase_C"/>
</dbReference>
<dbReference type="Pfam" id="PF02894">
    <property type="entry name" value="GFO_IDH_MocA_C"/>
    <property type="match status" value="1"/>
</dbReference>
<feature type="domain" description="Gfo/Idh/MocA-like oxidoreductase C-terminal" evidence="4">
    <location>
        <begin position="138"/>
        <end position="344"/>
    </location>
</feature>
<keyword evidence="6" id="KW-1185">Reference proteome</keyword>
<evidence type="ECO:0000259" key="4">
    <source>
        <dbReference type="Pfam" id="PF02894"/>
    </source>
</evidence>
<dbReference type="eggNOG" id="COG0673">
    <property type="taxonomic scope" value="Bacteria"/>
</dbReference>
<dbReference type="HOGENOM" id="CLU_023194_19_1_9"/>
<accession>A0A075R523</accession>
<keyword evidence="2" id="KW-0560">Oxidoreductase</keyword>
<reference evidence="5 6" key="1">
    <citation type="journal article" date="2011" name="J. Bacteriol.">
        <title>Genome sequence of Brevibacillus laterosporus LMG 15441, a pathogen of invertebrates.</title>
        <authorList>
            <person name="Djukic M."/>
            <person name="Poehlein A."/>
            <person name="Thurmer A."/>
            <person name="Daniel R."/>
        </authorList>
    </citation>
    <scope>NUCLEOTIDE SEQUENCE [LARGE SCALE GENOMIC DNA]</scope>
    <source>
        <strain evidence="5 6">LMG 15441</strain>
    </source>
</reference>
<gene>
    <name evidence="5" type="primary">yvaA</name>
    <name evidence="5" type="ORF">BRLA_c003300</name>
</gene>
<dbReference type="EMBL" id="CP007806">
    <property type="protein sequence ID" value="AIG24725.1"/>
    <property type="molecule type" value="Genomic_DNA"/>
</dbReference>
<dbReference type="Gene3D" id="3.30.360.10">
    <property type="entry name" value="Dihydrodipicolinate Reductase, domain 2"/>
    <property type="match status" value="1"/>
</dbReference>
<comment type="similarity">
    <text evidence="1">Belongs to the Gfo/Idh/MocA family.</text>
</comment>